<gene>
    <name evidence="1" type="ORF">FB563_5011</name>
</gene>
<evidence type="ECO:0000313" key="2">
    <source>
        <dbReference type="Proteomes" id="UP000318103"/>
    </source>
</evidence>
<accession>A0A542ULG2</accession>
<protein>
    <submittedName>
        <fullName evidence="1">Uncharacterized protein</fullName>
    </submittedName>
</protein>
<dbReference type="Proteomes" id="UP000318103">
    <property type="component" value="Unassembled WGS sequence"/>
</dbReference>
<proteinExistence type="predicted"/>
<sequence>MEGVRGQGSATDFSQMLFRLSYIDLGSMTGVEPVPVRSDEVTAACAPDTHHELRLPRSDRLRLFFIP</sequence>
<dbReference type="AlphaFoldDB" id="A0A542ULG2"/>
<keyword evidence="2" id="KW-1185">Reference proteome</keyword>
<evidence type="ECO:0000313" key="1">
    <source>
        <dbReference type="EMBL" id="TQK99929.1"/>
    </source>
</evidence>
<dbReference type="EMBL" id="VFNX01000001">
    <property type="protein sequence ID" value="TQK99929.1"/>
    <property type="molecule type" value="Genomic_DNA"/>
</dbReference>
<name>A0A542ULG2_9ACTN</name>
<organism evidence="1 2">
    <name type="scientific">Streptomyces puniciscabiei</name>
    <dbReference type="NCBI Taxonomy" id="164348"/>
    <lineage>
        <taxon>Bacteria</taxon>
        <taxon>Bacillati</taxon>
        <taxon>Actinomycetota</taxon>
        <taxon>Actinomycetes</taxon>
        <taxon>Kitasatosporales</taxon>
        <taxon>Streptomycetaceae</taxon>
        <taxon>Streptomyces</taxon>
    </lineage>
</organism>
<comment type="caution">
    <text evidence="1">The sequence shown here is derived from an EMBL/GenBank/DDBJ whole genome shotgun (WGS) entry which is preliminary data.</text>
</comment>
<reference evidence="1 2" key="1">
    <citation type="submission" date="2019-06" db="EMBL/GenBank/DDBJ databases">
        <title>Sequencing the genomes of 1000 actinobacteria strains.</title>
        <authorList>
            <person name="Klenk H.-P."/>
        </authorList>
    </citation>
    <scope>NUCLEOTIDE SEQUENCE [LARGE SCALE GENOMIC DNA]</scope>
    <source>
        <strain evidence="1 2">DSM 41929</strain>
    </source>
</reference>